<proteinExistence type="predicted"/>
<dbReference type="Proteomes" id="UP000054270">
    <property type="component" value="Unassembled WGS sequence"/>
</dbReference>
<name>A0A0D2M5C0_HYPSF</name>
<accession>A0A0D2M5C0</accession>
<protein>
    <submittedName>
        <fullName evidence="2">Uncharacterized protein</fullName>
    </submittedName>
</protein>
<keyword evidence="3" id="KW-1185">Reference proteome</keyword>
<evidence type="ECO:0000256" key="1">
    <source>
        <dbReference type="SAM" id="MobiDB-lite"/>
    </source>
</evidence>
<reference evidence="3" key="1">
    <citation type="submission" date="2014-04" db="EMBL/GenBank/DDBJ databases">
        <title>Evolutionary Origins and Diversification of the Mycorrhizal Mutualists.</title>
        <authorList>
            <consortium name="DOE Joint Genome Institute"/>
            <consortium name="Mycorrhizal Genomics Consortium"/>
            <person name="Kohler A."/>
            <person name="Kuo A."/>
            <person name="Nagy L.G."/>
            <person name="Floudas D."/>
            <person name="Copeland A."/>
            <person name="Barry K.W."/>
            <person name="Cichocki N."/>
            <person name="Veneault-Fourrey C."/>
            <person name="LaButti K."/>
            <person name="Lindquist E.A."/>
            <person name="Lipzen A."/>
            <person name="Lundell T."/>
            <person name="Morin E."/>
            <person name="Murat C."/>
            <person name="Riley R."/>
            <person name="Ohm R."/>
            <person name="Sun H."/>
            <person name="Tunlid A."/>
            <person name="Henrissat B."/>
            <person name="Grigoriev I.V."/>
            <person name="Hibbett D.S."/>
            <person name="Martin F."/>
        </authorList>
    </citation>
    <scope>NUCLEOTIDE SEQUENCE [LARGE SCALE GENOMIC DNA]</scope>
    <source>
        <strain evidence="3">FD-334 SS-4</strain>
    </source>
</reference>
<sequence>MSSPVAIPVRRAPSPASSEGTGSPSTRALYVPLHRRTPSSSPSSSSRPSSPTHTSAHTPEQPHPRIYTPAALLALRPAAGPTPLAREVQAHIRAACPAVLASGRVRKHAAFLAKRAGAPTTTSAPTPAPATAPAPAPAPVPAPTTHAPVAAPAPADAVVEVLAPVCPPTQQQRVPPRRTRPAGRGPERRRAALQLGENWRAMRALAPQAPVALSVL</sequence>
<feature type="region of interest" description="Disordered" evidence="1">
    <location>
        <begin position="116"/>
        <end position="147"/>
    </location>
</feature>
<gene>
    <name evidence="2" type="ORF">HYPSUDRAFT_45258</name>
</gene>
<feature type="region of interest" description="Disordered" evidence="1">
    <location>
        <begin position="166"/>
        <end position="189"/>
    </location>
</feature>
<dbReference type="AlphaFoldDB" id="A0A0D2M5C0"/>
<feature type="compositionally biased region" description="Low complexity" evidence="1">
    <location>
        <begin position="38"/>
        <end position="59"/>
    </location>
</feature>
<feature type="region of interest" description="Disordered" evidence="1">
    <location>
        <begin position="1"/>
        <end position="70"/>
    </location>
</feature>
<organism evidence="2 3">
    <name type="scientific">Hypholoma sublateritium (strain FD-334 SS-4)</name>
    <dbReference type="NCBI Taxonomy" id="945553"/>
    <lineage>
        <taxon>Eukaryota</taxon>
        <taxon>Fungi</taxon>
        <taxon>Dikarya</taxon>
        <taxon>Basidiomycota</taxon>
        <taxon>Agaricomycotina</taxon>
        <taxon>Agaricomycetes</taxon>
        <taxon>Agaricomycetidae</taxon>
        <taxon>Agaricales</taxon>
        <taxon>Agaricineae</taxon>
        <taxon>Strophariaceae</taxon>
        <taxon>Hypholoma</taxon>
    </lineage>
</organism>
<feature type="compositionally biased region" description="Low complexity" evidence="1">
    <location>
        <begin position="116"/>
        <end position="125"/>
    </location>
</feature>
<dbReference type="EMBL" id="KN817589">
    <property type="protein sequence ID" value="KJA18408.1"/>
    <property type="molecule type" value="Genomic_DNA"/>
</dbReference>
<feature type="compositionally biased region" description="Polar residues" evidence="1">
    <location>
        <begin position="15"/>
        <end position="26"/>
    </location>
</feature>
<feature type="compositionally biased region" description="Pro residues" evidence="1">
    <location>
        <begin position="126"/>
        <end position="142"/>
    </location>
</feature>
<evidence type="ECO:0000313" key="2">
    <source>
        <dbReference type="EMBL" id="KJA18408.1"/>
    </source>
</evidence>
<evidence type="ECO:0000313" key="3">
    <source>
        <dbReference type="Proteomes" id="UP000054270"/>
    </source>
</evidence>